<comment type="similarity">
    <text evidence="1 4">Belongs to the UDP-glycosyltransferase family.</text>
</comment>
<comment type="catalytic activity">
    <reaction evidence="5">
        <text>glucuronate acceptor + UDP-alpha-D-glucuronate = acceptor beta-D-glucuronoside + UDP + H(+)</text>
        <dbReference type="Rhea" id="RHEA:21032"/>
        <dbReference type="ChEBI" id="CHEBI:15378"/>
        <dbReference type="ChEBI" id="CHEBI:58052"/>
        <dbReference type="ChEBI" id="CHEBI:58223"/>
        <dbReference type="ChEBI" id="CHEBI:132367"/>
        <dbReference type="ChEBI" id="CHEBI:132368"/>
        <dbReference type="EC" id="2.4.1.17"/>
    </reaction>
</comment>
<dbReference type="Pfam" id="PF00201">
    <property type="entry name" value="UDPGT"/>
    <property type="match status" value="1"/>
</dbReference>
<evidence type="ECO:0000313" key="6">
    <source>
        <dbReference type="EMBL" id="CAH2098378.1"/>
    </source>
</evidence>
<dbReference type="AlphaFoldDB" id="A0AAU9UGT0"/>
<proteinExistence type="inferred from homology"/>
<comment type="caution">
    <text evidence="6">The sequence shown here is derived from an EMBL/GenBank/DDBJ whole genome shotgun (WGS) entry which is preliminary data.</text>
</comment>
<sequence>MSKMLLVILISVFVGSECANILGVFILPLKSHHIVFRPLMLELAKHGHDVTVITTDPAYPKGQSPQNLTEIDLHDISYDYWNNFFLQIGSEKDSGTYFKKVFDLILNLVVTQLKSTEIQIFLNESKKIDLIFIESCARPSLVYSAIYKAPVIEISTLSGVFSAFETIGAATHPLIYPNPLHRRIYNLTSWEKIRELYQYYSLESAFAQHVHDENKILKTIKGLEELDINDIKRNVQMLFLNVHPVWDFNRPVPPNVLYLGGLHLTSPKELPKDLKTYLDSSKNGVIYMSFGTNVKSFMLPPEKLKIFIDVFSQIQYDVLWKWDEDELPERPKNVRLSKWLPQPDLLQHPKIKLFITQGGLQSTVESIRAGVPLIGVPILSDQYFNVEQYLKFNIGKRLILETLTHEELIDAIKTLISDDSYRQNVVLLNNVMNDQPQTPIERAVWWTEYVLRHDGRTNLRASGAGISWTKYYELESKLKKIGTKRYDYNEVNRLLLLS</sequence>
<keyword evidence="7" id="KW-1185">Reference proteome</keyword>
<dbReference type="InterPro" id="IPR035595">
    <property type="entry name" value="UDP_glycos_trans_CS"/>
</dbReference>
<dbReference type="GO" id="GO:0015020">
    <property type="term" value="F:glucuronosyltransferase activity"/>
    <property type="evidence" value="ECO:0007669"/>
    <property type="project" value="UniProtKB-EC"/>
</dbReference>
<dbReference type="EC" id="2.4.1.17" evidence="5"/>
<organism evidence="6 7">
    <name type="scientific">Euphydryas editha</name>
    <name type="common">Edith's checkerspot</name>
    <dbReference type="NCBI Taxonomy" id="104508"/>
    <lineage>
        <taxon>Eukaryota</taxon>
        <taxon>Metazoa</taxon>
        <taxon>Ecdysozoa</taxon>
        <taxon>Arthropoda</taxon>
        <taxon>Hexapoda</taxon>
        <taxon>Insecta</taxon>
        <taxon>Pterygota</taxon>
        <taxon>Neoptera</taxon>
        <taxon>Endopterygota</taxon>
        <taxon>Lepidoptera</taxon>
        <taxon>Glossata</taxon>
        <taxon>Ditrysia</taxon>
        <taxon>Papilionoidea</taxon>
        <taxon>Nymphalidae</taxon>
        <taxon>Nymphalinae</taxon>
        <taxon>Euphydryas</taxon>
    </lineage>
</organism>
<protein>
    <recommendedName>
        <fullName evidence="5">UDP-glucuronosyltransferase</fullName>
        <ecNumber evidence="5">2.4.1.17</ecNumber>
    </recommendedName>
</protein>
<evidence type="ECO:0000256" key="1">
    <source>
        <dbReference type="ARBA" id="ARBA00009995"/>
    </source>
</evidence>
<evidence type="ECO:0000256" key="5">
    <source>
        <dbReference type="RuleBase" id="RU362059"/>
    </source>
</evidence>
<dbReference type="InterPro" id="IPR050271">
    <property type="entry name" value="UDP-glycosyltransferase"/>
</dbReference>
<dbReference type="EMBL" id="CAKOGL010000019">
    <property type="protein sequence ID" value="CAH2098378.1"/>
    <property type="molecule type" value="Genomic_DNA"/>
</dbReference>
<dbReference type="InterPro" id="IPR002213">
    <property type="entry name" value="UDP_glucos_trans"/>
</dbReference>
<reference evidence="6" key="1">
    <citation type="submission" date="2022-03" db="EMBL/GenBank/DDBJ databases">
        <authorList>
            <person name="Tunstrom K."/>
        </authorList>
    </citation>
    <scope>NUCLEOTIDE SEQUENCE</scope>
</reference>
<evidence type="ECO:0000313" key="7">
    <source>
        <dbReference type="Proteomes" id="UP001153954"/>
    </source>
</evidence>
<evidence type="ECO:0000256" key="4">
    <source>
        <dbReference type="RuleBase" id="RU003718"/>
    </source>
</evidence>
<dbReference type="PANTHER" id="PTHR48043">
    <property type="entry name" value="EG:EG0003.4 PROTEIN-RELATED"/>
    <property type="match status" value="1"/>
</dbReference>
<comment type="subcellular location">
    <subcellularLocation>
        <location evidence="5">Membrane</location>
        <topology evidence="5">Single-pass membrane protein</topology>
    </subcellularLocation>
</comment>
<dbReference type="PANTHER" id="PTHR48043:SF145">
    <property type="entry name" value="FI06409P-RELATED"/>
    <property type="match status" value="1"/>
</dbReference>
<evidence type="ECO:0000256" key="3">
    <source>
        <dbReference type="ARBA" id="ARBA00022679"/>
    </source>
</evidence>
<dbReference type="Gene3D" id="3.40.50.2000">
    <property type="entry name" value="Glycogen Phosphorylase B"/>
    <property type="match status" value="2"/>
</dbReference>
<feature type="chain" id="PRO_5043112650" description="UDP-glucuronosyltransferase" evidence="5">
    <location>
        <begin position="19"/>
        <end position="498"/>
    </location>
</feature>
<dbReference type="SUPFAM" id="SSF53756">
    <property type="entry name" value="UDP-Glycosyltransferase/glycogen phosphorylase"/>
    <property type="match status" value="1"/>
</dbReference>
<accession>A0AAU9UGT0</accession>
<evidence type="ECO:0000256" key="2">
    <source>
        <dbReference type="ARBA" id="ARBA00022676"/>
    </source>
</evidence>
<dbReference type="GO" id="GO:0016020">
    <property type="term" value="C:membrane"/>
    <property type="evidence" value="ECO:0007669"/>
    <property type="project" value="UniProtKB-SubCell"/>
</dbReference>
<dbReference type="FunFam" id="3.40.50.2000:FF:000050">
    <property type="entry name" value="UDP-glucuronosyltransferase"/>
    <property type="match status" value="1"/>
</dbReference>
<dbReference type="Proteomes" id="UP001153954">
    <property type="component" value="Unassembled WGS sequence"/>
</dbReference>
<keyword evidence="5" id="KW-0732">Signal</keyword>
<keyword evidence="3 4" id="KW-0808">Transferase</keyword>
<keyword evidence="2 4" id="KW-0328">Glycosyltransferase</keyword>
<dbReference type="PROSITE" id="PS00375">
    <property type="entry name" value="UDPGT"/>
    <property type="match status" value="1"/>
</dbReference>
<name>A0AAU9UGT0_EUPED</name>
<dbReference type="CDD" id="cd03784">
    <property type="entry name" value="GT1_Gtf-like"/>
    <property type="match status" value="1"/>
</dbReference>
<feature type="signal peptide" evidence="5">
    <location>
        <begin position="1"/>
        <end position="18"/>
    </location>
</feature>
<gene>
    <name evidence="6" type="ORF">EEDITHA_LOCUS13495</name>
</gene>